<organism evidence="3 4">
    <name type="scientific">Arcicella rigui</name>
    <dbReference type="NCBI Taxonomy" id="797020"/>
    <lineage>
        <taxon>Bacteria</taxon>
        <taxon>Pseudomonadati</taxon>
        <taxon>Bacteroidota</taxon>
        <taxon>Cytophagia</taxon>
        <taxon>Cytophagales</taxon>
        <taxon>Flectobacillaceae</taxon>
        <taxon>Arcicella</taxon>
    </lineage>
</organism>
<evidence type="ECO:0000256" key="1">
    <source>
        <dbReference type="SAM" id="Coils"/>
    </source>
</evidence>
<gene>
    <name evidence="3" type="ORF">VB248_20955</name>
</gene>
<comment type="caution">
    <text evidence="3">The sequence shown here is derived from an EMBL/GenBank/DDBJ whole genome shotgun (WGS) entry which is preliminary data.</text>
</comment>
<reference evidence="3 4" key="1">
    <citation type="submission" date="2023-12" db="EMBL/GenBank/DDBJ databases">
        <title>Novel species of the genus Arcicella isolated from rivers.</title>
        <authorList>
            <person name="Lu H."/>
        </authorList>
    </citation>
    <scope>NUCLEOTIDE SEQUENCE [LARGE SCALE GENOMIC DNA]</scope>
    <source>
        <strain evidence="3 4">KCTC 23307</strain>
    </source>
</reference>
<keyword evidence="1" id="KW-0175">Coiled coil</keyword>
<proteinExistence type="predicted"/>
<evidence type="ECO:0000313" key="4">
    <source>
        <dbReference type="Proteomes" id="UP001302949"/>
    </source>
</evidence>
<dbReference type="EMBL" id="JAYFUM010000029">
    <property type="protein sequence ID" value="MEA5141637.1"/>
    <property type="molecule type" value="Genomic_DNA"/>
</dbReference>
<sequence>MKEIEKLLREKISKDYYQVTDTTQNYILMNETVFWEIIESSWADSPSLNKKRAKALIRNEEDLLAELSEELSETILENYDKRLLKLSKEDLTAFIHILEEKLYNIDREDVHEYTDGSDDGFLYCRCFILGMGKEYYDMIDKEPSKATMDLEAELFGFSAYQQYEEKFGEEFERNSIHCIETCSNGNGWS</sequence>
<accession>A0ABU5QGH6</accession>
<dbReference type="Pfam" id="PF14024">
    <property type="entry name" value="DUF4240"/>
    <property type="match status" value="1"/>
</dbReference>
<protein>
    <submittedName>
        <fullName evidence="3">DUF4240 domain-containing protein</fullName>
    </submittedName>
</protein>
<dbReference type="RefSeq" id="WP_323298792.1">
    <property type="nucleotide sequence ID" value="NZ_JAYFUM010000029.1"/>
</dbReference>
<feature type="coiled-coil region" evidence="1">
    <location>
        <begin position="50"/>
        <end position="77"/>
    </location>
</feature>
<evidence type="ECO:0000259" key="2">
    <source>
        <dbReference type="Pfam" id="PF14024"/>
    </source>
</evidence>
<dbReference type="InterPro" id="IPR025334">
    <property type="entry name" value="DUF4240"/>
</dbReference>
<feature type="domain" description="DUF4240" evidence="2">
    <location>
        <begin position="29"/>
        <end position="149"/>
    </location>
</feature>
<name>A0ABU5QGH6_9BACT</name>
<evidence type="ECO:0000313" key="3">
    <source>
        <dbReference type="EMBL" id="MEA5141637.1"/>
    </source>
</evidence>
<keyword evidence="4" id="KW-1185">Reference proteome</keyword>
<dbReference type="Proteomes" id="UP001302949">
    <property type="component" value="Unassembled WGS sequence"/>
</dbReference>